<protein>
    <recommendedName>
        <fullName evidence="1">Helicase C-terminal domain-containing protein</fullName>
    </recommendedName>
</protein>
<evidence type="ECO:0000313" key="2">
    <source>
        <dbReference type="EMBL" id="MCI2283620.1"/>
    </source>
</evidence>
<dbReference type="PROSITE" id="PS51194">
    <property type="entry name" value="HELICASE_CTER"/>
    <property type="match status" value="1"/>
</dbReference>
<dbReference type="RefSeq" id="WP_242285721.1">
    <property type="nucleotide sequence ID" value="NZ_JAKKSL010000001.1"/>
</dbReference>
<feature type="domain" description="Helicase C-terminal" evidence="1">
    <location>
        <begin position="1"/>
        <end position="114"/>
    </location>
</feature>
<dbReference type="SMART" id="SM00490">
    <property type="entry name" value="HELICc"/>
    <property type="match status" value="1"/>
</dbReference>
<evidence type="ECO:0000313" key="3">
    <source>
        <dbReference type="Proteomes" id="UP001139646"/>
    </source>
</evidence>
<proteinExistence type="predicted"/>
<dbReference type="InterPro" id="IPR001650">
    <property type="entry name" value="Helicase_C-like"/>
</dbReference>
<name>A0ABS9X0N5_9GAMM</name>
<dbReference type="PANTHER" id="PTHR47958">
    <property type="entry name" value="ATP-DEPENDENT RNA HELICASE DBP3"/>
    <property type="match status" value="1"/>
</dbReference>
<dbReference type="Proteomes" id="UP001139646">
    <property type="component" value="Unassembled WGS sequence"/>
</dbReference>
<keyword evidence="3" id="KW-1185">Reference proteome</keyword>
<sequence>MIIFVRTRNDTVDVAEKLERVYQRLALNGDLNQAQRERCIDQMKSGKSSILVATDVVARGLDIPRISLVINYDLPGDNEAYVHRIGRTGRPAVKVCLSLLFVHVKCIHYVIMSV</sequence>
<comment type="caution">
    <text evidence="2">The sequence shown here is derived from an EMBL/GenBank/DDBJ whole genome shotgun (WGS) entry which is preliminary data.</text>
</comment>
<gene>
    <name evidence="2" type="ORF">L3081_09750</name>
</gene>
<evidence type="ECO:0000259" key="1">
    <source>
        <dbReference type="PROSITE" id="PS51194"/>
    </source>
</evidence>
<organism evidence="2 3">
    <name type="scientific">Colwellia maritima</name>
    <dbReference type="NCBI Taxonomy" id="2912588"/>
    <lineage>
        <taxon>Bacteria</taxon>
        <taxon>Pseudomonadati</taxon>
        <taxon>Pseudomonadota</taxon>
        <taxon>Gammaproteobacteria</taxon>
        <taxon>Alteromonadales</taxon>
        <taxon>Colwelliaceae</taxon>
        <taxon>Colwellia</taxon>
    </lineage>
</organism>
<dbReference type="CDD" id="cd18787">
    <property type="entry name" value="SF2_C_DEAD"/>
    <property type="match status" value="1"/>
</dbReference>
<dbReference type="Pfam" id="PF00271">
    <property type="entry name" value="Helicase_C"/>
    <property type="match status" value="1"/>
</dbReference>
<reference evidence="2" key="1">
    <citation type="submission" date="2022-01" db="EMBL/GenBank/DDBJ databases">
        <title>Colwellia maritima, isolated from seawater.</title>
        <authorList>
            <person name="Kristyanto S."/>
            <person name="Jung J."/>
            <person name="Jeon C.O."/>
        </authorList>
    </citation>
    <scope>NUCLEOTIDE SEQUENCE</scope>
    <source>
        <strain evidence="2">MSW7</strain>
    </source>
</reference>
<dbReference type="EMBL" id="JAKKSL010000001">
    <property type="protein sequence ID" value="MCI2283620.1"/>
    <property type="molecule type" value="Genomic_DNA"/>
</dbReference>
<accession>A0ABS9X0N5</accession>